<organism evidence="7 8">
    <name type="scientific">Aspergillus glaucus CBS 516.65</name>
    <dbReference type="NCBI Taxonomy" id="1160497"/>
    <lineage>
        <taxon>Eukaryota</taxon>
        <taxon>Fungi</taxon>
        <taxon>Dikarya</taxon>
        <taxon>Ascomycota</taxon>
        <taxon>Pezizomycotina</taxon>
        <taxon>Eurotiomycetes</taxon>
        <taxon>Eurotiomycetidae</taxon>
        <taxon>Eurotiales</taxon>
        <taxon>Aspergillaceae</taxon>
        <taxon>Aspergillus</taxon>
        <taxon>Aspergillus subgen. Aspergillus</taxon>
    </lineage>
</organism>
<sequence length="373" mass="42180">MPYFKSFPLPRSPYFCDFPDAEPIWHYEDGGFHPIALGDKLKDGRYKVLHKMGWGGHSTGWTARDQRNGINVAVKVCGSTRGINVVNREMPMMKQLAGIYPGPSNLMCMFDAFDIEGPNGRHECLVLELLGPSVVDTAERLSGKVAKSIAKQALSGLDALHRQGIGHGDLYMYNLVFTLPDVDRLSERRLLDVLGEPKISKVRRDDGGSLEPGIPEYIVEPVSFRKHASLLSQPIKIVDFGQSFLPNAPPQTLHIPIVYRAPEIVFKDRLDYRVDLRSRVCTLSELFTGYPPFESVMMTPEDLVDEMLETTTDALPDRWKEARNAIQNGRTEAYSGYSLQGWLEEIYFDYRLKQDLTREDSHIGRDCRQNATV</sequence>
<name>A0A1L9VGT4_ASPGL</name>
<keyword evidence="3" id="KW-0547">Nucleotide-binding</keyword>
<dbReference type="EMBL" id="KV878900">
    <property type="protein sequence ID" value="OJJ83151.1"/>
    <property type="molecule type" value="Genomic_DNA"/>
</dbReference>
<dbReference type="InterPro" id="IPR000719">
    <property type="entry name" value="Prot_kinase_dom"/>
</dbReference>
<evidence type="ECO:0000256" key="3">
    <source>
        <dbReference type="ARBA" id="ARBA00022741"/>
    </source>
</evidence>
<keyword evidence="8" id="KW-1185">Reference proteome</keyword>
<dbReference type="Gene3D" id="3.30.200.20">
    <property type="entry name" value="Phosphorylase Kinase, domain 1"/>
    <property type="match status" value="1"/>
</dbReference>
<dbReference type="SUPFAM" id="SSF56112">
    <property type="entry name" value="Protein kinase-like (PK-like)"/>
    <property type="match status" value="1"/>
</dbReference>
<dbReference type="OrthoDB" id="5979581at2759"/>
<evidence type="ECO:0000313" key="8">
    <source>
        <dbReference type="Proteomes" id="UP000184300"/>
    </source>
</evidence>
<evidence type="ECO:0000256" key="2">
    <source>
        <dbReference type="ARBA" id="ARBA00022679"/>
    </source>
</evidence>
<dbReference type="GO" id="GO:0043484">
    <property type="term" value="P:regulation of RNA splicing"/>
    <property type="evidence" value="ECO:0007669"/>
    <property type="project" value="TreeGrafter"/>
</dbReference>
<protein>
    <recommendedName>
        <fullName evidence="6">Protein kinase domain-containing protein</fullName>
    </recommendedName>
</protein>
<keyword evidence="4" id="KW-0418">Kinase</keyword>
<dbReference type="PROSITE" id="PS50011">
    <property type="entry name" value="PROTEIN_KINASE_DOM"/>
    <property type="match status" value="1"/>
</dbReference>
<dbReference type="VEuPathDB" id="FungiDB:ASPGLDRAFT_67406"/>
<evidence type="ECO:0000313" key="7">
    <source>
        <dbReference type="EMBL" id="OJJ83151.1"/>
    </source>
</evidence>
<gene>
    <name evidence="7" type="ORF">ASPGLDRAFT_67406</name>
</gene>
<dbReference type="GO" id="GO:0004674">
    <property type="term" value="F:protein serine/threonine kinase activity"/>
    <property type="evidence" value="ECO:0007669"/>
    <property type="project" value="UniProtKB-KW"/>
</dbReference>
<accession>A0A1L9VGT4</accession>
<keyword evidence="5" id="KW-0067">ATP-binding</keyword>
<evidence type="ECO:0000256" key="5">
    <source>
        <dbReference type="ARBA" id="ARBA00022840"/>
    </source>
</evidence>
<dbReference type="STRING" id="1160497.A0A1L9VGT4"/>
<dbReference type="PANTHER" id="PTHR45646:SF11">
    <property type="entry name" value="SERINE_THREONINE-PROTEIN KINASE DOA"/>
    <property type="match status" value="1"/>
</dbReference>
<keyword evidence="1" id="KW-0723">Serine/threonine-protein kinase</keyword>
<dbReference type="GO" id="GO:0005634">
    <property type="term" value="C:nucleus"/>
    <property type="evidence" value="ECO:0007669"/>
    <property type="project" value="TreeGrafter"/>
</dbReference>
<dbReference type="Gene3D" id="1.10.510.10">
    <property type="entry name" value="Transferase(Phosphotransferase) domain 1"/>
    <property type="match status" value="1"/>
</dbReference>
<dbReference type="InterPro" id="IPR051175">
    <property type="entry name" value="CLK_kinases"/>
</dbReference>
<evidence type="ECO:0000259" key="6">
    <source>
        <dbReference type="PROSITE" id="PS50011"/>
    </source>
</evidence>
<reference evidence="8" key="1">
    <citation type="journal article" date="2017" name="Genome Biol.">
        <title>Comparative genomics reveals high biological diversity and specific adaptations in the industrially and medically important fungal genus Aspergillus.</title>
        <authorList>
            <person name="de Vries R.P."/>
            <person name="Riley R."/>
            <person name="Wiebenga A."/>
            <person name="Aguilar-Osorio G."/>
            <person name="Amillis S."/>
            <person name="Uchima C.A."/>
            <person name="Anderluh G."/>
            <person name="Asadollahi M."/>
            <person name="Askin M."/>
            <person name="Barry K."/>
            <person name="Battaglia E."/>
            <person name="Bayram O."/>
            <person name="Benocci T."/>
            <person name="Braus-Stromeyer S.A."/>
            <person name="Caldana C."/>
            <person name="Canovas D."/>
            <person name="Cerqueira G.C."/>
            <person name="Chen F."/>
            <person name="Chen W."/>
            <person name="Choi C."/>
            <person name="Clum A."/>
            <person name="Dos Santos R.A."/>
            <person name="Damasio A.R."/>
            <person name="Diallinas G."/>
            <person name="Emri T."/>
            <person name="Fekete E."/>
            <person name="Flipphi M."/>
            <person name="Freyberg S."/>
            <person name="Gallo A."/>
            <person name="Gournas C."/>
            <person name="Habgood R."/>
            <person name="Hainaut M."/>
            <person name="Harispe M.L."/>
            <person name="Henrissat B."/>
            <person name="Hilden K.S."/>
            <person name="Hope R."/>
            <person name="Hossain A."/>
            <person name="Karabika E."/>
            <person name="Karaffa L."/>
            <person name="Karanyi Z."/>
            <person name="Krasevec N."/>
            <person name="Kuo A."/>
            <person name="Kusch H."/>
            <person name="LaButti K."/>
            <person name="Lagendijk E.L."/>
            <person name="Lapidus A."/>
            <person name="Levasseur A."/>
            <person name="Lindquist E."/>
            <person name="Lipzen A."/>
            <person name="Logrieco A.F."/>
            <person name="MacCabe A."/>
            <person name="Maekelae M.R."/>
            <person name="Malavazi I."/>
            <person name="Melin P."/>
            <person name="Meyer V."/>
            <person name="Mielnichuk N."/>
            <person name="Miskei M."/>
            <person name="Molnar A.P."/>
            <person name="Mule G."/>
            <person name="Ngan C.Y."/>
            <person name="Orejas M."/>
            <person name="Orosz E."/>
            <person name="Ouedraogo J.P."/>
            <person name="Overkamp K.M."/>
            <person name="Park H.-S."/>
            <person name="Perrone G."/>
            <person name="Piumi F."/>
            <person name="Punt P.J."/>
            <person name="Ram A.F."/>
            <person name="Ramon A."/>
            <person name="Rauscher S."/>
            <person name="Record E."/>
            <person name="Riano-Pachon D.M."/>
            <person name="Robert V."/>
            <person name="Roehrig J."/>
            <person name="Ruller R."/>
            <person name="Salamov A."/>
            <person name="Salih N.S."/>
            <person name="Samson R.A."/>
            <person name="Sandor E."/>
            <person name="Sanguinetti M."/>
            <person name="Schuetze T."/>
            <person name="Sepcic K."/>
            <person name="Shelest E."/>
            <person name="Sherlock G."/>
            <person name="Sophianopoulou V."/>
            <person name="Squina F.M."/>
            <person name="Sun H."/>
            <person name="Susca A."/>
            <person name="Todd R.B."/>
            <person name="Tsang A."/>
            <person name="Unkles S.E."/>
            <person name="van de Wiele N."/>
            <person name="van Rossen-Uffink D."/>
            <person name="Oliveira J.V."/>
            <person name="Vesth T.C."/>
            <person name="Visser J."/>
            <person name="Yu J.-H."/>
            <person name="Zhou M."/>
            <person name="Andersen M.R."/>
            <person name="Archer D.B."/>
            <person name="Baker S.E."/>
            <person name="Benoit I."/>
            <person name="Brakhage A.A."/>
            <person name="Braus G.H."/>
            <person name="Fischer R."/>
            <person name="Frisvad J.C."/>
            <person name="Goldman G.H."/>
            <person name="Houbraken J."/>
            <person name="Oakley B."/>
            <person name="Pocsi I."/>
            <person name="Scazzocchio C."/>
            <person name="Seiboth B."/>
            <person name="vanKuyk P.A."/>
            <person name="Wortman J."/>
            <person name="Dyer P.S."/>
            <person name="Grigoriev I.V."/>
        </authorList>
    </citation>
    <scope>NUCLEOTIDE SEQUENCE [LARGE SCALE GENOMIC DNA]</scope>
    <source>
        <strain evidence="8">CBS 516.65</strain>
    </source>
</reference>
<keyword evidence="2" id="KW-0808">Transferase</keyword>
<dbReference type="Proteomes" id="UP000184300">
    <property type="component" value="Unassembled WGS sequence"/>
</dbReference>
<dbReference type="InterPro" id="IPR011009">
    <property type="entry name" value="Kinase-like_dom_sf"/>
</dbReference>
<dbReference type="PANTHER" id="PTHR45646">
    <property type="entry name" value="SERINE/THREONINE-PROTEIN KINASE DOA-RELATED"/>
    <property type="match status" value="1"/>
</dbReference>
<dbReference type="RefSeq" id="XP_022399849.1">
    <property type="nucleotide sequence ID" value="XM_022549133.1"/>
</dbReference>
<dbReference type="GeneID" id="34465393"/>
<dbReference type="AlphaFoldDB" id="A0A1L9VGT4"/>
<feature type="domain" description="Protein kinase" evidence="6">
    <location>
        <begin position="46"/>
        <end position="343"/>
    </location>
</feature>
<dbReference type="Pfam" id="PF00069">
    <property type="entry name" value="Pkinase"/>
    <property type="match status" value="1"/>
</dbReference>
<evidence type="ECO:0000256" key="4">
    <source>
        <dbReference type="ARBA" id="ARBA00022777"/>
    </source>
</evidence>
<proteinExistence type="predicted"/>
<dbReference type="SMART" id="SM00220">
    <property type="entry name" value="S_TKc"/>
    <property type="match status" value="1"/>
</dbReference>
<dbReference type="GO" id="GO:0005524">
    <property type="term" value="F:ATP binding"/>
    <property type="evidence" value="ECO:0007669"/>
    <property type="project" value="UniProtKB-KW"/>
</dbReference>
<evidence type="ECO:0000256" key="1">
    <source>
        <dbReference type="ARBA" id="ARBA00022527"/>
    </source>
</evidence>